<dbReference type="SUPFAM" id="SSF52172">
    <property type="entry name" value="CheY-like"/>
    <property type="match status" value="1"/>
</dbReference>
<accession>E6VZI1</accession>
<name>E6VZI1_PSEA9</name>
<dbReference type="HOGENOM" id="CLU_492383_0_0_7"/>
<dbReference type="GO" id="GO:0000160">
    <property type="term" value="P:phosphorelay signal transduction system"/>
    <property type="evidence" value="ECO:0007669"/>
    <property type="project" value="InterPro"/>
</dbReference>
<evidence type="ECO:0000259" key="3">
    <source>
        <dbReference type="PROSITE" id="PS50110"/>
    </source>
</evidence>
<evidence type="ECO:0000313" key="4">
    <source>
        <dbReference type="EMBL" id="ADU61695.1"/>
    </source>
</evidence>
<dbReference type="Gene3D" id="3.40.50.2300">
    <property type="match status" value="1"/>
</dbReference>
<dbReference type="SMART" id="SM00448">
    <property type="entry name" value="REC"/>
    <property type="match status" value="1"/>
</dbReference>
<dbReference type="RefSeq" id="WP_013513627.1">
    <property type="nucleotide sequence ID" value="NC_014844.1"/>
</dbReference>
<reference evidence="5" key="1">
    <citation type="submission" date="2010-12" db="EMBL/GenBank/DDBJ databases">
        <title>Complete sequence of Desulfovibrio aespoeensis Aspo-2.</title>
        <authorList>
            <consortium name="US DOE Joint Genome Institute"/>
            <person name="Lucas S."/>
            <person name="Copeland A."/>
            <person name="Lapidus A."/>
            <person name="Cheng J.-F."/>
            <person name="Goodwin L."/>
            <person name="Pitluck S."/>
            <person name="Chertkov O."/>
            <person name="Misra M."/>
            <person name="Detter J.C."/>
            <person name="Han C."/>
            <person name="Tapia R."/>
            <person name="Land M."/>
            <person name="Hauser L."/>
            <person name="Kyrpides N."/>
            <person name="Ivanova N."/>
            <person name="Ovchinnikova G."/>
            <person name="Pedersen K."/>
            <person name="Jagevall S."/>
            <person name="Hazen T."/>
            <person name="Woyke T."/>
        </authorList>
    </citation>
    <scope>NUCLEOTIDE SEQUENCE [LARGE SCALE GENOMIC DNA]</scope>
    <source>
        <strain evidence="5">ATCC 700646 / DSM 10631 / Aspo-2</strain>
    </source>
</reference>
<dbReference type="AlphaFoldDB" id="E6VZI1"/>
<dbReference type="Pfam" id="PF13646">
    <property type="entry name" value="HEAT_2"/>
    <property type="match status" value="2"/>
</dbReference>
<dbReference type="InterPro" id="IPR011989">
    <property type="entry name" value="ARM-like"/>
</dbReference>
<proteinExistence type="predicted"/>
<feature type="domain" description="Response regulatory" evidence="3">
    <location>
        <begin position="409"/>
        <end position="526"/>
    </location>
</feature>
<dbReference type="InterPro" id="IPR011006">
    <property type="entry name" value="CheY-like_superfamily"/>
</dbReference>
<dbReference type="eggNOG" id="COG1413">
    <property type="taxonomic scope" value="Bacteria"/>
</dbReference>
<dbReference type="InterPro" id="IPR016024">
    <property type="entry name" value="ARM-type_fold"/>
</dbReference>
<protein>
    <submittedName>
        <fullName evidence="4">Response regulator receiver</fullName>
    </submittedName>
</protein>
<evidence type="ECO:0000256" key="2">
    <source>
        <dbReference type="PROSITE-ProRule" id="PRU00169"/>
    </source>
</evidence>
<evidence type="ECO:0000256" key="1">
    <source>
        <dbReference type="ARBA" id="ARBA00022553"/>
    </source>
</evidence>
<dbReference type="InterPro" id="IPR001789">
    <property type="entry name" value="Sig_transdc_resp-reg_receiver"/>
</dbReference>
<dbReference type="Pfam" id="PF00072">
    <property type="entry name" value="Response_reg"/>
    <property type="match status" value="1"/>
</dbReference>
<dbReference type="EMBL" id="CP002431">
    <property type="protein sequence ID" value="ADU61695.1"/>
    <property type="molecule type" value="Genomic_DNA"/>
</dbReference>
<keyword evidence="5" id="KW-1185">Reference proteome</keyword>
<reference evidence="4 5" key="2">
    <citation type="journal article" date="2014" name="Genome Announc.">
        <title>Complete Genome Sequence of the Subsurface, Mesophilic Sulfate-Reducing Bacterium Desulfovibrio aespoeensis Aspo-2.</title>
        <authorList>
            <person name="Pedersen K."/>
            <person name="Bengtsson A."/>
            <person name="Edlund J."/>
            <person name="Rabe L."/>
            <person name="Hazen T."/>
            <person name="Chakraborty R."/>
            <person name="Goodwin L."/>
            <person name="Shapiro N."/>
        </authorList>
    </citation>
    <scope>NUCLEOTIDE SEQUENCE [LARGE SCALE GENOMIC DNA]</scope>
    <source>
        <strain evidence="5">ATCC 700646 / DSM 10631 / Aspo-2</strain>
    </source>
</reference>
<evidence type="ECO:0000313" key="5">
    <source>
        <dbReference type="Proteomes" id="UP000002191"/>
    </source>
</evidence>
<organism evidence="4 5">
    <name type="scientific">Pseudodesulfovibrio aespoeensis (strain ATCC 700646 / DSM 10631 / Aspo-2)</name>
    <name type="common">Desulfovibrio aespoeensis</name>
    <dbReference type="NCBI Taxonomy" id="643562"/>
    <lineage>
        <taxon>Bacteria</taxon>
        <taxon>Pseudomonadati</taxon>
        <taxon>Thermodesulfobacteriota</taxon>
        <taxon>Desulfovibrionia</taxon>
        <taxon>Desulfovibrionales</taxon>
        <taxon>Desulfovibrionaceae</taxon>
    </lineage>
</organism>
<dbReference type="KEGG" id="das:Daes_0678"/>
<keyword evidence="1 2" id="KW-0597">Phosphoprotein</keyword>
<dbReference type="eggNOG" id="COG0745">
    <property type="taxonomic scope" value="Bacteria"/>
</dbReference>
<feature type="modified residue" description="4-aspartylphosphate" evidence="2">
    <location>
        <position position="459"/>
    </location>
</feature>
<dbReference type="SMART" id="SM00567">
    <property type="entry name" value="EZ_HEAT"/>
    <property type="match status" value="5"/>
</dbReference>
<dbReference type="InterPro" id="IPR050595">
    <property type="entry name" value="Bact_response_regulator"/>
</dbReference>
<dbReference type="PANTHER" id="PTHR44591:SF3">
    <property type="entry name" value="RESPONSE REGULATORY DOMAIN-CONTAINING PROTEIN"/>
    <property type="match status" value="1"/>
</dbReference>
<dbReference type="Proteomes" id="UP000002191">
    <property type="component" value="Chromosome"/>
</dbReference>
<dbReference type="SUPFAM" id="SSF48371">
    <property type="entry name" value="ARM repeat"/>
    <property type="match status" value="1"/>
</dbReference>
<gene>
    <name evidence="4" type="ordered locus">Daes_0678</name>
</gene>
<dbReference type="OrthoDB" id="673128at2"/>
<dbReference type="InterPro" id="IPR004155">
    <property type="entry name" value="PBS_lyase_HEAT"/>
</dbReference>
<dbReference type="PROSITE" id="PS50110">
    <property type="entry name" value="RESPONSE_REGULATORY"/>
    <property type="match status" value="1"/>
</dbReference>
<dbReference type="PANTHER" id="PTHR44591">
    <property type="entry name" value="STRESS RESPONSE REGULATOR PROTEIN 1"/>
    <property type="match status" value="1"/>
</dbReference>
<sequence>MATLDDFRSKEFLDQIMVLNEISGDKDAENLPGLIDLLKNPVGDTSIDYMVVNALNAVLSSNEDMVIKGLSDTHAGLRTLCIRVAGEHGFRRAAEPLVAIAGTEKDPDQLMDILNSLARIADPSVTPVFRAHLGHDDPFIKSACIEALGRLQDAGSVDSFKAMIIESEAPDRYEVCDITTWKAVEALSSFSGEETIGFLVEKLHHKNPTVRRIITDALTNMGKPTVSLLLKAFESGDIDMRILAANVLGFVGDRSGADGLVAAFDKGQADDPNVRYAVYEALGRIGTMKGIICLVDGLHEPDELLLMAVVGGLERHVNPGMTAALTGLIAKGDDQSDRLAKAVIATRATTIFDALYENAGAGDALVDVLAESRDQEIIDEFRAVLDSIGGSRAEDDLDRLPQVAAGGRQALAADDSRSMCAMHRAILTDLGFEPFMASNGEEAYDFIEQGKDFEVIITDMNMPVMDGMELVGKVRHTPGYEEVPIIMVTTESEASQQDMARKAGVTAFITKPFKPEALKAKILEVVGG</sequence>
<dbReference type="Gene3D" id="1.25.10.10">
    <property type="entry name" value="Leucine-rich Repeat Variant"/>
    <property type="match status" value="2"/>
</dbReference>
<dbReference type="STRING" id="643562.Daes_0678"/>